<dbReference type="AlphaFoldDB" id="A0AAV6K1N9"/>
<dbReference type="Proteomes" id="UP000823749">
    <property type="component" value="Chromosome 6"/>
</dbReference>
<dbReference type="SMART" id="SM01162">
    <property type="entry name" value="DUF1771"/>
    <property type="match status" value="1"/>
</dbReference>
<organism evidence="3 4">
    <name type="scientific">Rhododendron griersonianum</name>
    <dbReference type="NCBI Taxonomy" id="479676"/>
    <lineage>
        <taxon>Eukaryota</taxon>
        <taxon>Viridiplantae</taxon>
        <taxon>Streptophyta</taxon>
        <taxon>Embryophyta</taxon>
        <taxon>Tracheophyta</taxon>
        <taxon>Spermatophyta</taxon>
        <taxon>Magnoliopsida</taxon>
        <taxon>eudicotyledons</taxon>
        <taxon>Gunneridae</taxon>
        <taxon>Pentapetalae</taxon>
        <taxon>asterids</taxon>
        <taxon>Ericales</taxon>
        <taxon>Ericaceae</taxon>
        <taxon>Ericoideae</taxon>
        <taxon>Rhodoreae</taxon>
        <taxon>Rhododendron</taxon>
    </lineage>
</organism>
<evidence type="ECO:0000256" key="1">
    <source>
        <dbReference type="SAM" id="MobiDB-lite"/>
    </source>
</evidence>
<dbReference type="Pfam" id="PF24767">
    <property type="entry name" value="UBA_At5g58720"/>
    <property type="match status" value="1"/>
</dbReference>
<dbReference type="PANTHER" id="PTHR47872">
    <property type="entry name" value="NUCLEAR RNA EXPORT FACTOR SDE5-RELATED"/>
    <property type="match status" value="1"/>
</dbReference>
<comment type="caution">
    <text evidence="3">The sequence shown here is derived from an EMBL/GenBank/DDBJ whole genome shotgun (WGS) entry which is preliminary data.</text>
</comment>
<evidence type="ECO:0000313" key="3">
    <source>
        <dbReference type="EMBL" id="KAG5546269.1"/>
    </source>
</evidence>
<feature type="compositionally biased region" description="Basic and acidic residues" evidence="1">
    <location>
        <begin position="126"/>
        <end position="139"/>
    </location>
</feature>
<accession>A0AAV6K1N9</accession>
<dbReference type="Pfam" id="PF08590">
    <property type="entry name" value="DUF1771"/>
    <property type="match status" value="1"/>
</dbReference>
<name>A0AAV6K1N9_9ERIC</name>
<proteinExistence type="predicted"/>
<evidence type="ECO:0000313" key="4">
    <source>
        <dbReference type="Proteomes" id="UP000823749"/>
    </source>
</evidence>
<feature type="region of interest" description="Disordered" evidence="1">
    <location>
        <begin position="125"/>
        <end position="145"/>
    </location>
</feature>
<feature type="domain" description="DUF1771" evidence="2">
    <location>
        <begin position="368"/>
        <end position="433"/>
    </location>
</feature>
<dbReference type="PANTHER" id="PTHR47872:SF1">
    <property type="entry name" value="NUCLEAR RNA EXPORT FACTOR SDE5-RELATED"/>
    <property type="match status" value="1"/>
</dbReference>
<dbReference type="InterPro" id="IPR013899">
    <property type="entry name" value="DUF1771"/>
</dbReference>
<dbReference type="InterPro" id="IPR056254">
    <property type="entry name" value="At5g58720/SDE5-like_UBA-like"/>
</dbReference>
<dbReference type="Gene3D" id="3.30.1370.110">
    <property type="match status" value="1"/>
</dbReference>
<dbReference type="InterPro" id="IPR036063">
    <property type="entry name" value="Smr_dom_sf"/>
</dbReference>
<dbReference type="EMBL" id="JACTNZ010000006">
    <property type="protein sequence ID" value="KAG5546269.1"/>
    <property type="molecule type" value="Genomic_DNA"/>
</dbReference>
<reference evidence="3 4" key="1">
    <citation type="submission" date="2020-08" db="EMBL/GenBank/DDBJ databases">
        <title>Plant Genome Project.</title>
        <authorList>
            <person name="Zhang R.-G."/>
        </authorList>
    </citation>
    <scope>NUCLEOTIDE SEQUENCE [LARGE SCALE GENOMIC DNA]</scope>
    <source>
        <strain evidence="3">WSP0</strain>
        <tissue evidence="3">Leaf</tissue>
    </source>
</reference>
<protein>
    <recommendedName>
        <fullName evidence="2">DUF1771 domain-containing protein</fullName>
    </recommendedName>
</protein>
<gene>
    <name evidence="3" type="ORF">RHGRI_018444</name>
</gene>
<keyword evidence="4" id="KW-1185">Reference proteome</keyword>
<sequence length="533" mass="59748">MNNVLFSSCCGRVKKEELTSSTSWCNYGDERDLEQLLDAFGSAVSLEDIASAYCQAGCDIYAAGELLCNLQGSTSSSCASASKEESLASDDNLLDKSNFAETNGIASKPKKCSASMGTVSGLIGREYSRSRPSRNEAPKTNKPLKLSSEDVPISEIWDERVPANMSASVESMPMDTEEFIFKMLGDGFQLDLKIIQEVLGRCGYNVQMSMEKLLDLSACTLENCDDVLGMAAQKPIEKYSESKSLSCREQPQHISSARRILHLPQMLKLSLMFSNFCTVKHGLMSRNASYKSDKDRYTLQKEVLEALFTVPERSEEAPEKIIPVRNVRRSRGFGRVVVGPLKDTTIEHKTVIAKLLVTEDENEEDENSYQVLRKAVKEYWTTMKEYYKAAVDAFAKGDPERANKLLEEGHFFKEKAREADEKSAKKFLETREEDVVSLDLHEQDPKEAISLLRIHLSTLSGIPSIEYLKIIVGANAEDSKEGARKRRVMKLLEKESIKWSEERNGRTIVVRLDEIDPKGLSFAKKSSKKLLDD</sequence>
<evidence type="ECO:0000259" key="2">
    <source>
        <dbReference type="SMART" id="SM01162"/>
    </source>
</evidence>